<feature type="transmembrane region" description="Helical" evidence="1">
    <location>
        <begin position="138"/>
        <end position="161"/>
    </location>
</feature>
<accession>A0A6N7EHZ1</accession>
<keyword evidence="1" id="KW-0812">Transmembrane</keyword>
<feature type="transmembrane region" description="Helical" evidence="1">
    <location>
        <begin position="173"/>
        <end position="190"/>
    </location>
</feature>
<dbReference type="Proteomes" id="UP000437709">
    <property type="component" value="Unassembled WGS sequence"/>
</dbReference>
<feature type="transmembrane region" description="Helical" evidence="1">
    <location>
        <begin position="73"/>
        <end position="94"/>
    </location>
</feature>
<name>A0A6N7EHZ1_9MICO</name>
<sequence>MPTRAEPAARGLVVVALLVSAFYGARAGWARWHVCVDGFDTAECLRVQDHLYDYWVPTAPWTPIEGAALNEGISLLALGLAIVLLGWWAGGALTVRDGAWIGRKRLGVRLIGLPAAASWIWAGVLTARSGVTGEVNELGSLVGVGVSAFGTAISLVLAGLAWGVEQVGSARVAARRMVVACVLLTLAHPLPELVLTGLVYSSHDANPGDGLVRSAMLALCAIALALPARTWRVSPRVTVGAVPSAADDAR</sequence>
<evidence type="ECO:0000313" key="2">
    <source>
        <dbReference type="EMBL" id="MPV36337.1"/>
    </source>
</evidence>
<dbReference type="OrthoDB" id="3786870at2"/>
<gene>
    <name evidence="2" type="ORF">GB881_04605</name>
</gene>
<keyword evidence="1" id="KW-0472">Membrane</keyword>
<reference evidence="2 3" key="1">
    <citation type="submission" date="2019-10" db="EMBL/GenBank/DDBJ databases">
        <title>Georgenia wutianyii sp. nov. and Georgenia yuyongxinii sp. nov. isolated from plateau pika (Ochotona curzoniae) in the Qinghai-Tibet plateau of China.</title>
        <authorList>
            <person name="Tian Z."/>
        </authorList>
    </citation>
    <scope>NUCLEOTIDE SEQUENCE [LARGE SCALE GENOMIC DNA]</scope>
    <source>
        <strain evidence="2 3">JCM 19765</strain>
    </source>
</reference>
<proteinExistence type="predicted"/>
<keyword evidence="3" id="KW-1185">Reference proteome</keyword>
<protein>
    <recommendedName>
        <fullName evidence="4">DUF998 domain-containing protein</fullName>
    </recommendedName>
</protein>
<evidence type="ECO:0008006" key="4">
    <source>
        <dbReference type="Google" id="ProtNLM"/>
    </source>
</evidence>
<evidence type="ECO:0000313" key="3">
    <source>
        <dbReference type="Proteomes" id="UP000437709"/>
    </source>
</evidence>
<evidence type="ECO:0000256" key="1">
    <source>
        <dbReference type="SAM" id="Phobius"/>
    </source>
</evidence>
<feature type="transmembrane region" description="Helical" evidence="1">
    <location>
        <begin position="210"/>
        <end position="228"/>
    </location>
</feature>
<feature type="transmembrane region" description="Helical" evidence="1">
    <location>
        <begin position="106"/>
        <end position="126"/>
    </location>
</feature>
<dbReference type="RefSeq" id="WP_152196175.1">
    <property type="nucleotide sequence ID" value="NZ_VUKD01000004.1"/>
</dbReference>
<comment type="caution">
    <text evidence="2">The sequence shown here is derived from an EMBL/GenBank/DDBJ whole genome shotgun (WGS) entry which is preliminary data.</text>
</comment>
<dbReference type="EMBL" id="WHPC01000010">
    <property type="protein sequence ID" value="MPV36337.1"/>
    <property type="molecule type" value="Genomic_DNA"/>
</dbReference>
<organism evidence="2 3">
    <name type="scientific">Georgenia subflava</name>
    <dbReference type="NCBI Taxonomy" id="1622177"/>
    <lineage>
        <taxon>Bacteria</taxon>
        <taxon>Bacillati</taxon>
        <taxon>Actinomycetota</taxon>
        <taxon>Actinomycetes</taxon>
        <taxon>Micrococcales</taxon>
        <taxon>Bogoriellaceae</taxon>
        <taxon>Georgenia</taxon>
    </lineage>
</organism>
<dbReference type="AlphaFoldDB" id="A0A6N7EHZ1"/>
<keyword evidence="1" id="KW-1133">Transmembrane helix</keyword>